<accession>A0A5C3MPY5</accession>
<dbReference type="Proteomes" id="UP000305948">
    <property type="component" value="Unassembled WGS sequence"/>
</dbReference>
<feature type="transmembrane region" description="Helical" evidence="1">
    <location>
        <begin position="217"/>
        <end position="240"/>
    </location>
</feature>
<protein>
    <submittedName>
        <fullName evidence="2">Uncharacterized protein</fullName>
    </submittedName>
</protein>
<feature type="transmembrane region" description="Helical" evidence="1">
    <location>
        <begin position="26"/>
        <end position="45"/>
    </location>
</feature>
<sequence length="244" mass="26725">ILGFSTCTFAIAVWVLVFQKGARVNYGMLLVACALWTLSTIRMVLDIYLTTRAFVSHLSSGSLGPEEWLSSFNHPSSLLDNAIYGLQTLIGDGVIYRCYSVWNNWIIIMFPSLCWLAALVITGSTAGSILYVLDTSAKGQTGPQILIFYSLTLAANLSATLALAYRIWRVDNEARGIRTSRSTRVSPLRPILIVIVESGLIYSVLLILGMITVTHAIAAEFIVNSIIPAVIGLTFDMIFIRIGI</sequence>
<keyword evidence="3" id="KW-1185">Reference proteome</keyword>
<feature type="transmembrane region" description="Helical" evidence="1">
    <location>
        <begin position="105"/>
        <end position="133"/>
    </location>
</feature>
<keyword evidence="1" id="KW-1133">Transmembrane helix</keyword>
<organism evidence="2 3">
    <name type="scientific">Heliocybe sulcata</name>
    <dbReference type="NCBI Taxonomy" id="5364"/>
    <lineage>
        <taxon>Eukaryota</taxon>
        <taxon>Fungi</taxon>
        <taxon>Dikarya</taxon>
        <taxon>Basidiomycota</taxon>
        <taxon>Agaricomycotina</taxon>
        <taxon>Agaricomycetes</taxon>
        <taxon>Gloeophyllales</taxon>
        <taxon>Gloeophyllaceae</taxon>
        <taxon>Heliocybe</taxon>
    </lineage>
</organism>
<feature type="transmembrane region" description="Helical" evidence="1">
    <location>
        <begin position="145"/>
        <end position="168"/>
    </location>
</feature>
<evidence type="ECO:0000256" key="1">
    <source>
        <dbReference type="SAM" id="Phobius"/>
    </source>
</evidence>
<proteinExistence type="predicted"/>
<dbReference type="AlphaFoldDB" id="A0A5C3MPY5"/>
<dbReference type="EMBL" id="ML213526">
    <property type="protein sequence ID" value="TFK46947.1"/>
    <property type="molecule type" value="Genomic_DNA"/>
</dbReference>
<feature type="non-terminal residue" evidence="2">
    <location>
        <position position="244"/>
    </location>
</feature>
<evidence type="ECO:0000313" key="2">
    <source>
        <dbReference type="EMBL" id="TFK46947.1"/>
    </source>
</evidence>
<reference evidence="2 3" key="1">
    <citation type="journal article" date="2019" name="Nat. Ecol. Evol.">
        <title>Megaphylogeny resolves global patterns of mushroom evolution.</title>
        <authorList>
            <person name="Varga T."/>
            <person name="Krizsan K."/>
            <person name="Foldi C."/>
            <person name="Dima B."/>
            <person name="Sanchez-Garcia M."/>
            <person name="Sanchez-Ramirez S."/>
            <person name="Szollosi G.J."/>
            <person name="Szarkandi J.G."/>
            <person name="Papp V."/>
            <person name="Albert L."/>
            <person name="Andreopoulos W."/>
            <person name="Angelini C."/>
            <person name="Antonin V."/>
            <person name="Barry K.W."/>
            <person name="Bougher N.L."/>
            <person name="Buchanan P."/>
            <person name="Buyck B."/>
            <person name="Bense V."/>
            <person name="Catcheside P."/>
            <person name="Chovatia M."/>
            <person name="Cooper J."/>
            <person name="Damon W."/>
            <person name="Desjardin D."/>
            <person name="Finy P."/>
            <person name="Geml J."/>
            <person name="Haridas S."/>
            <person name="Hughes K."/>
            <person name="Justo A."/>
            <person name="Karasinski D."/>
            <person name="Kautmanova I."/>
            <person name="Kiss B."/>
            <person name="Kocsube S."/>
            <person name="Kotiranta H."/>
            <person name="LaButti K.M."/>
            <person name="Lechner B.E."/>
            <person name="Liimatainen K."/>
            <person name="Lipzen A."/>
            <person name="Lukacs Z."/>
            <person name="Mihaltcheva S."/>
            <person name="Morgado L.N."/>
            <person name="Niskanen T."/>
            <person name="Noordeloos M.E."/>
            <person name="Ohm R.A."/>
            <person name="Ortiz-Santana B."/>
            <person name="Ovrebo C."/>
            <person name="Racz N."/>
            <person name="Riley R."/>
            <person name="Savchenko A."/>
            <person name="Shiryaev A."/>
            <person name="Soop K."/>
            <person name="Spirin V."/>
            <person name="Szebenyi C."/>
            <person name="Tomsovsky M."/>
            <person name="Tulloss R.E."/>
            <person name="Uehling J."/>
            <person name="Grigoriev I.V."/>
            <person name="Vagvolgyi C."/>
            <person name="Papp T."/>
            <person name="Martin F.M."/>
            <person name="Miettinen O."/>
            <person name="Hibbett D.S."/>
            <person name="Nagy L.G."/>
        </authorList>
    </citation>
    <scope>NUCLEOTIDE SEQUENCE [LARGE SCALE GENOMIC DNA]</scope>
    <source>
        <strain evidence="2 3">OMC1185</strain>
    </source>
</reference>
<name>A0A5C3MPY5_9AGAM</name>
<feature type="transmembrane region" description="Helical" evidence="1">
    <location>
        <begin position="188"/>
        <end position="211"/>
    </location>
</feature>
<keyword evidence="1" id="KW-0472">Membrane</keyword>
<evidence type="ECO:0000313" key="3">
    <source>
        <dbReference type="Proteomes" id="UP000305948"/>
    </source>
</evidence>
<dbReference type="OrthoDB" id="3346544at2759"/>
<feature type="non-terminal residue" evidence="2">
    <location>
        <position position="1"/>
    </location>
</feature>
<gene>
    <name evidence="2" type="ORF">OE88DRAFT_1605788</name>
</gene>
<keyword evidence="1" id="KW-0812">Transmembrane</keyword>